<dbReference type="GO" id="GO:0006518">
    <property type="term" value="P:peptide metabolic process"/>
    <property type="evidence" value="ECO:0007669"/>
    <property type="project" value="UniProtKB-ARBA"/>
</dbReference>
<dbReference type="SFLD" id="SFLDG00180">
    <property type="entry name" value="muconate_cycloisomerase"/>
    <property type="match status" value="1"/>
</dbReference>
<keyword evidence="8" id="KW-1185">Reference proteome</keyword>
<comment type="similarity">
    <text evidence="2">Belongs to the mandelate racemase/muconate lactonizing enzyme family.</text>
</comment>
<dbReference type="FunFam" id="3.30.390.10:FF:000009">
    <property type="entry name" value="Hydrophobic dipeptide epimerase"/>
    <property type="match status" value="1"/>
</dbReference>
<reference evidence="7 8" key="1">
    <citation type="submission" date="2018-10" db="EMBL/GenBank/DDBJ databases">
        <title>Genome Sequence of Cohnella sp.</title>
        <authorList>
            <person name="Srinivasan S."/>
            <person name="Kim M.K."/>
        </authorList>
    </citation>
    <scope>NUCLEOTIDE SEQUENCE [LARGE SCALE GENOMIC DNA]</scope>
    <source>
        <strain evidence="7 8">18JY8-7</strain>
    </source>
</reference>
<dbReference type="PROSITE" id="PS00909">
    <property type="entry name" value="MR_MLE_2"/>
    <property type="match status" value="1"/>
</dbReference>
<dbReference type="SMART" id="SM00922">
    <property type="entry name" value="MR_MLE"/>
    <property type="match status" value="1"/>
</dbReference>
<evidence type="ECO:0000313" key="8">
    <source>
        <dbReference type="Proteomes" id="UP000269097"/>
    </source>
</evidence>
<dbReference type="PROSITE" id="PS00908">
    <property type="entry name" value="MR_MLE_1"/>
    <property type="match status" value="1"/>
</dbReference>
<dbReference type="Gene3D" id="3.20.20.120">
    <property type="entry name" value="Enolase-like C-terminal domain"/>
    <property type="match status" value="1"/>
</dbReference>
<dbReference type="SFLD" id="SFLDS00001">
    <property type="entry name" value="Enolase"/>
    <property type="match status" value="1"/>
</dbReference>
<evidence type="ECO:0000256" key="5">
    <source>
        <dbReference type="ARBA" id="ARBA00023235"/>
    </source>
</evidence>
<organism evidence="7 8">
    <name type="scientific">Cohnella candidum</name>
    <dbReference type="NCBI Taxonomy" id="2674991"/>
    <lineage>
        <taxon>Bacteria</taxon>
        <taxon>Bacillati</taxon>
        <taxon>Bacillota</taxon>
        <taxon>Bacilli</taxon>
        <taxon>Bacillales</taxon>
        <taxon>Paenibacillaceae</taxon>
        <taxon>Cohnella</taxon>
    </lineage>
</organism>
<accession>A0A3G3K383</accession>
<name>A0A3G3K383_9BACL</name>
<dbReference type="InterPro" id="IPR036849">
    <property type="entry name" value="Enolase-like_C_sf"/>
</dbReference>
<dbReference type="Gene3D" id="3.30.390.10">
    <property type="entry name" value="Enolase-like, N-terminal domain"/>
    <property type="match status" value="1"/>
</dbReference>
<evidence type="ECO:0000259" key="6">
    <source>
        <dbReference type="SMART" id="SM00922"/>
    </source>
</evidence>
<dbReference type="Proteomes" id="UP000269097">
    <property type="component" value="Chromosome"/>
</dbReference>
<gene>
    <name evidence="7" type="ORF">EAV92_21605</name>
</gene>
<keyword evidence="4" id="KW-0460">Magnesium</keyword>
<dbReference type="SUPFAM" id="SSF51604">
    <property type="entry name" value="Enolase C-terminal domain-like"/>
    <property type="match status" value="1"/>
</dbReference>
<dbReference type="AlphaFoldDB" id="A0A3G3K383"/>
<keyword evidence="5" id="KW-0413">Isomerase</keyword>
<keyword evidence="3" id="KW-0479">Metal-binding</keyword>
<dbReference type="GO" id="GO:0000287">
    <property type="term" value="F:magnesium ion binding"/>
    <property type="evidence" value="ECO:0007669"/>
    <property type="project" value="UniProtKB-ARBA"/>
</dbReference>
<comment type="cofactor">
    <cofactor evidence="1">
        <name>Mg(2+)</name>
        <dbReference type="ChEBI" id="CHEBI:18420"/>
    </cofactor>
</comment>
<dbReference type="InterPro" id="IPR013342">
    <property type="entry name" value="Mandelate_racemase_C"/>
</dbReference>
<dbReference type="SUPFAM" id="SSF54826">
    <property type="entry name" value="Enolase N-terminal domain-like"/>
    <property type="match status" value="1"/>
</dbReference>
<dbReference type="Pfam" id="PF02746">
    <property type="entry name" value="MR_MLE_N"/>
    <property type="match status" value="1"/>
</dbReference>
<evidence type="ECO:0000256" key="4">
    <source>
        <dbReference type="ARBA" id="ARBA00022842"/>
    </source>
</evidence>
<dbReference type="PANTHER" id="PTHR48073">
    <property type="entry name" value="O-SUCCINYLBENZOATE SYNTHASE-RELATED"/>
    <property type="match status" value="1"/>
</dbReference>
<dbReference type="EMBL" id="CP033433">
    <property type="protein sequence ID" value="AYQ74918.1"/>
    <property type="molecule type" value="Genomic_DNA"/>
</dbReference>
<evidence type="ECO:0000256" key="2">
    <source>
        <dbReference type="ARBA" id="ARBA00008031"/>
    </source>
</evidence>
<sequence>MGRRGSQMKIADIQAIPVSVPLLKPFKAAYGVRATADFVIVKVITEDGMTGLGEAATIPIYDEGSQAGVVFSIGKYFKPLLVGQDPRNIGLIHDIMSRTVKGERYAKSAIDYALYDLTAKSYGVPVYQLLGGNNRPVQVTAVFSASDPEQLAAEALKKKQEGYRVFKLKVGTEHEADVARVKLIRETIGYDVQLRLDGNEAWTGKEALKKLADFEPYRPAHIEQPVPHWDLDGLRMVRDHSPTPVVIDESVLTLKDAFRVSAYVGGDILNIKTARSGGLFPSLKLAAVAESAGIKPLLGSMLELGVGTVANGHFCAALTGSDLASELVGPQFVKKDILKVDLSYEDGCLVLPEGPGWGVELDEDAVRDFTVR</sequence>
<dbReference type="KEGG" id="coh:EAV92_21605"/>
<dbReference type="PANTHER" id="PTHR48073:SF2">
    <property type="entry name" value="O-SUCCINYLBENZOATE SYNTHASE"/>
    <property type="match status" value="1"/>
</dbReference>
<evidence type="ECO:0000313" key="7">
    <source>
        <dbReference type="EMBL" id="AYQ74918.1"/>
    </source>
</evidence>
<dbReference type="GO" id="GO:0009063">
    <property type="term" value="P:amino acid catabolic process"/>
    <property type="evidence" value="ECO:0007669"/>
    <property type="project" value="InterPro"/>
</dbReference>
<dbReference type="InterPro" id="IPR029065">
    <property type="entry name" value="Enolase_C-like"/>
</dbReference>
<dbReference type="SFLD" id="SFLDF00009">
    <property type="entry name" value="o-succinylbenzoate_synthase"/>
    <property type="match status" value="1"/>
</dbReference>
<dbReference type="InterPro" id="IPR018110">
    <property type="entry name" value="Mandel_Rmase/mucon_lact_enz_CS"/>
</dbReference>
<dbReference type="InterPro" id="IPR029017">
    <property type="entry name" value="Enolase-like_N"/>
</dbReference>
<dbReference type="Pfam" id="PF13378">
    <property type="entry name" value="MR_MLE_C"/>
    <property type="match status" value="1"/>
</dbReference>
<evidence type="ECO:0000256" key="1">
    <source>
        <dbReference type="ARBA" id="ARBA00001946"/>
    </source>
</evidence>
<evidence type="ECO:0000256" key="3">
    <source>
        <dbReference type="ARBA" id="ARBA00022723"/>
    </source>
</evidence>
<feature type="domain" description="Mandelate racemase/muconate lactonizing enzyme C-terminal" evidence="6">
    <location>
        <begin position="148"/>
        <end position="244"/>
    </location>
</feature>
<protein>
    <recommendedName>
        <fullName evidence="6">Mandelate racemase/muconate lactonizing enzyme C-terminal domain-containing protein</fullName>
    </recommendedName>
</protein>
<proteinExistence type="inferred from homology"/>
<dbReference type="InterPro" id="IPR013341">
    <property type="entry name" value="Mandelate_racemase_N_dom"/>
</dbReference>
<dbReference type="GO" id="GO:0016854">
    <property type="term" value="F:racemase and epimerase activity"/>
    <property type="evidence" value="ECO:0007669"/>
    <property type="project" value="UniProtKB-ARBA"/>
</dbReference>